<dbReference type="GO" id="GO:0004527">
    <property type="term" value="F:exonuclease activity"/>
    <property type="evidence" value="ECO:0007669"/>
    <property type="project" value="UniProtKB-KW"/>
</dbReference>
<evidence type="ECO:0000256" key="1">
    <source>
        <dbReference type="PROSITE-ProRule" id="PRU00047"/>
    </source>
</evidence>
<keyword evidence="4" id="KW-0269">Exonuclease</keyword>
<feature type="non-terminal residue" evidence="4">
    <location>
        <position position="1"/>
    </location>
</feature>
<dbReference type="PROSITE" id="PS50158">
    <property type="entry name" value="ZF_CCHC"/>
    <property type="match status" value="1"/>
</dbReference>
<evidence type="ECO:0000313" key="4">
    <source>
        <dbReference type="EMBL" id="VVC39001.1"/>
    </source>
</evidence>
<dbReference type="GO" id="GO:0008270">
    <property type="term" value="F:zinc ion binding"/>
    <property type="evidence" value="ECO:0007669"/>
    <property type="project" value="UniProtKB-KW"/>
</dbReference>
<feature type="region of interest" description="Disordered" evidence="2">
    <location>
        <begin position="1"/>
        <end position="23"/>
    </location>
</feature>
<evidence type="ECO:0000256" key="2">
    <source>
        <dbReference type="SAM" id="MobiDB-lite"/>
    </source>
</evidence>
<dbReference type="OrthoDB" id="6629845at2759"/>
<dbReference type="InterPro" id="IPR005135">
    <property type="entry name" value="Endo/exonuclease/phosphatase"/>
</dbReference>
<keyword evidence="1" id="KW-0863">Zinc-finger</keyword>
<keyword evidence="4" id="KW-0255">Endonuclease</keyword>
<dbReference type="InterPro" id="IPR036691">
    <property type="entry name" value="Endo/exonu/phosph_ase_sf"/>
</dbReference>
<dbReference type="InterPro" id="IPR052560">
    <property type="entry name" value="RdDP_mobile_element"/>
</dbReference>
<evidence type="ECO:0000313" key="5">
    <source>
        <dbReference type="Proteomes" id="UP000325440"/>
    </source>
</evidence>
<proteinExistence type="predicted"/>
<protein>
    <submittedName>
        <fullName evidence="4">Endonuclease/exonuclease/phosphatase,Zinc finger, CCHC-type</fullName>
    </submittedName>
</protein>
<dbReference type="Proteomes" id="UP000325440">
    <property type="component" value="Unassembled WGS sequence"/>
</dbReference>
<dbReference type="GO" id="GO:0004519">
    <property type="term" value="F:endonuclease activity"/>
    <property type="evidence" value="ECO:0007669"/>
    <property type="project" value="UniProtKB-KW"/>
</dbReference>
<dbReference type="PANTHER" id="PTHR36688:SF2">
    <property type="entry name" value="ENDONUCLEASE_EXONUCLEASE_PHOSPHATASE DOMAIN-CONTAINING PROTEIN"/>
    <property type="match status" value="1"/>
</dbReference>
<dbReference type="Pfam" id="PF14529">
    <property type="entry name" value="Exo_endo_phos_2"/>
    <property type="match status" value="1"/>
</dbReference>
<reference evidence="4 5" key="1">
    <citation type="submission" date="2019-08" db="EMBL/GenBank/DDBJ databases">
        <authorList>
            <person name="Alioto T."/>
            <person name="Alioto T."/>
            <person name="Gomez Garrido J."/>
        </authorList>
    </citation>
    <scope>NUCLEOTIDE SEQUENCE [LARGE SCALE GENOMIC DNA]</scope>
</reference>
<sequence>LCLKDRLNHSSKSSSNKPNVGPAVRLADKATNDPLQYPDNGTNDAILSVVRNNSNNNSSNNTNPIQSVSSINAASHLNTNIQTDKYSAGKKSFAETTINSALPKNDQAIVFESIDNIPQIEYIIAISKLTSPKNIKFVSRISNGRFCIFFNDKNTVDFLIDNHLSIKLNDHTIIKTRRLINPAKRIIISNVSPAIPNDSIILHLKDHNIQIVSPITHINAGFNIPELAHILSFRRQVYINPDDFQKLPNSAIIMHENTPHRIFFSDDTLSCYTCKLKGHTSKQCKNLLTEASKTKINESQGYTNYISNSKVTDDNTVYNKPICNSFSEPMVYSNSNSTSPTTDQPALLDDPVPTEITYEETIFPIPNTTNQIKIPVLSSTSTSLTSDSCFLKSPSQENLDTHLEPISHIFEQHNQARLNFAQFKHIIETIATLEHPLDIIQEYEIEGNYKLELLEKFRPFLLTSKAKNNITRITTNYPSHIKNFQGFNKYRTTSDRVSGGVSIFIKSNIPSKDIQININLETIAISVELSVTFTLCNIYLPNQTDFSLLDLENIIRQLPKPFILVGDFNSHNIIWGSNNTNPRGKIIEKLIQNEDLVLLIDSTPTHINLGNGNLSNIDLSLKIWNLKNPNWNLYTDLLEEEIKKILDHNIIDIEETTQTFINLITDIAKKSIGTTKQTKKPRVPWWNNNIKEAISDKNKALIKFKKNKTPENFIELKRLRAKSRFLIKNSKKESWNEFTSIINVKTNPSEVWRKIKSLKGLTRNNDIFIKTNQNTITDQTEVADILGNFFHENSSDKTYNKKFINEIKILKENNQTKSTIDPNNLDQINLNLKISMEELEQTLKDCKSKSPGPDKIPYSFLLNSGISTKQHLLNIYNHIWKKGQIPIG</sequence>
<keyword evidence="4" id="KW-0378">Hydrolase</keyword>
<gene>
    <name evidence="4" type="ORF">CINCED_3A023998</name>
</gene>
<dbReference type="AlphaFoldDB" id="A0A5E4N500"/>
<dbReference type="GO" id="GO:0003676">
    <property type="term" value="F:nucleic acid binding"/>
    <property type="evidence" value="ECO:0007669"/>
    <property type="project" value="InterPro"/>
</dbReference>
<dbReference type="SUPFAM" id="SSF56219">
    <property type="entry name" value="DNase I-like"/>
    <property type="match status" value="1"/>
</dbReference>
<keyword evidence="4" id="KW-0540">Nuclease</keyword>
<keyword evidence="1" id="KW-0479">Metal-binding</keyword>
<keyword evidence="1" id="KW-0862">Zinc</keyword>
<organism evidence="4 5">
    <name type="scientific">Cinara cedri</name>
    <dbReference type="NCBI Taxonomy" id="506608"/>
    <lineage>
        <taxon>Eukaryota</taxon>
        <taxon>Metazoa</taxon>
        <taxon>Ecdysozoa</taxon>
        <taxon>Arthropoda</taxon>
        <taxon>Hexapoda</taxon>
        <taxon>Insecta</taxon>
        <taxon>Pterygota</taxon>
        <taxon>Neoptera</taxon>
        <taxon>Paraneoptera</taxon>
        <taxon>Hemiptera</taxon>
        <taxon>Sternorrhyncha</taxon>
        <taxon>Aphidomorpha</taxon>
        <taxon>Aphidoidea</taxon>
        <taxon>Aphididae</taxon>
        <taxon>Lachninae</taxon>
        <taxon>Cinara</taxon>
    </lineage>
</organism>
<accession>A0A5E4N500</accession>
<dbReference type="PANTHER" id="PTHR36688">
    <property type="entry name" value="ENDO/EXONUCLEASE/PHOSPHATASE DOMAIN-CONTAINING PROTEIN"/>
    <property type="match status" value="1"/>
</dbReference>
<dbReference type="EMBL" id="CABPRJ010001545">
    <property type="protein sequence ID" value="VVC39001.1"/>
    <property type="molecule type" value="Genomic_DNA"/>
</dbReference>
<feature type="domain" description="CCHC-type" evidence="3">
    <location>
        <begin position="271"/>
        <end position="286"/>
    </location>
</feature>
<dbReference type="Gene3D" id="3.60.10.10">
    <property type="entry name" value="Endonuclease/exonuclease/phosphatase"/>
    <property type="match status" value="1"/>
</dbReference>
<dbReference type="InterPro" id="IPR001878">
    <property type="entry name" value="Znf_CCHC"/>
</dbReference>
<evidence type="ECO:0000259" key="3">
    <source>
        <dbReference type="PROSITE" id="PS50158"/>
    </source>
</evidence>
<keyword evidence="5" id="KW-1185">Reference proteome</keyword>
<name>A0A5E4N500_9HEMI</name>